<keyword evidence="2" id="KW-0732">Signal</keyword>
<organism evidence="4 5">
    <name type="scientific">Pseudosporangium ferrugineum</name>
    <dbReference type="NCBI Taxonomy" id="439699"/>
    <lineage>
        <taxon>Bacteria</taxon>
        <taxon>Bacillati</taxon>
        <taxon>Actinomycetota</taxon>
        <taxon>Actinomycetes</taxon>
        <taxon>Micromonosporales</taxon>
        <taxon>Micromonosporaceae</taxon>
        <taxon>Pseudosporangium</taxon>
    </lineage>
</organism>
<reference evidence="4 5" key="1">
    <citation type="submission" date="2018-03" db="EMBL/GenBank/DDBJ databases">
        <title>Genomic Encyclopedia of Archaeal and Bacterial Type Strains, Phase II (KMG-II): from individual species to whole genera.</title>
        <authorList>
            <person name="Goeker M."/>
        </authorList>
    </citation>
    <scope>NUCLEOTIDE SEQUENCE [LARGE SCALE GENOMIC DNA]</scope>
    <source>
        <strain evidence="4 5">DSM 45348</strain>
    </source>
</reference>
<comment type="similarity">
    <text evidence="1">Belongs to the glycosyl hydrolase 16 family.</text>
</comment>
<dbReference type="PANTHER" id="PTHR10963">
    <property type="entry name" value="GLYCOSYL HYDROLASE-RELATED"/>
    <property type="match status" value="1"/>
</dbReference>
<sequence>MTRPAPRFGLAAAVLALTATTLGPPAPVSAPTPAPQEPGWRLVWHDEFDGSAVDRARWNVRDGEGRDIDLGCNVDSPDNVLVGGGTLTLRALRREVACGSQTRQYTQAYLDTIGKASWTYGRFEIRARSPGAPATSQGLWPAFWLRPDDGGNGEIDVIELPGGARWYDRFTAAIFWDYSPVKQDTRIALPGGGHPGDGFHTYVTEWDATSLRWYADGQLVWTRDRGTTPWYGDAFGKPYNLRLNFQVGGWLGAPGAATRFPADFVVDHVRVYQR</sequence>
<protein>
    <submittedName>
        <fullName evidence="4">Beta-glucanase (GH16 family)</fullName>
    </submittedName>
</protein>
<proteinExistence type="inferred from homology"/>
<comment type="caution">
    <text evidence="4">The sequence shown here is derived from an EMBL/GenBank/DDBJ whole genome shotgun (WGS) entry which is preliminary data.</text>
</comment>
<name>A0A2T0RNN5_9ACTN</name>
<dbReference type="PROSITE" id="PS51762">
    <property type="entry name" value="GH16_2"/>
    <property type="match status" value="1"/>
</dbReference>
<dbReference type="Pfam" id="PF00722">
    <property type="entry name" value="Glyco_hydro_16"/>
    <property type="match status" value="1"/>
</dbReference>
<dbReference type="AlphaFoldDB" id="A0A2T0RNN5"/>
<evidence type="ECO:0000313" key="5">
    <source>
        <dbReference type="Proteomes" id="UP000239209"/>
    </source>
</evidence>
<evidence type="ECO:0000259" key="3">
    <source>
        <dbReference type="PROSITE" id="PS51762"/>
    </source>
</evidence>
<dbReference type="SUPFAM" id="SSF49899">
    <property type="entry name" value="Concanavalin A-like lectins/glucanases"/>
    <property type="match status" value="1"/>
</dbReference>
<evidence type="ECO:0000313" key="4">
    <source>
        <dbReference type="EMBL" id="PRY22816.1"/>
    </source>
</evidence>
<dbReference type="InterPro" id="IPR013320">
    <property type="entry name" value="ConA-like_dom_sf"/>
</dbReference>
<dbReference type="Proteomes" id="UP000239209">
    <property type="component" value="Unassembled WGS sequence"/>
</dbReference>
<feature type="domain" description="GH16" evidence="3">
    <location>
        <begin position="19"/>
        <end position="274"/>
    </location>
</feature>
<accession>A0A2T0RNN5</accession>
<dbReference type="OrthoDB" id="9816550at2"/>
<keyword evidence="5" id="KW-1185">Reference proteome</keyword>
<dbReference type="InterPro" id="IPR050546">
    <property type="entry name" value="Glycosyl_Hydrlase_16"/>
</dbReference>
<dbReference type="EMBL" id="PVZG01000016">
    <property type="protein sequence ID" value="PRY22816.1"/>
    <property type="molecule type" value="Genomic_DNA"/>
</dbReference>
<dbReference type="PANTHER" id="PTHR10963:SF55">
    <property type="entry name" value="GLYCOSIDE HYDROLASE FAMILY 16 PROTEIN"/>
    <property type="match status" value="1"/>
</dbReference>
<dbReference type="InterPro" id="IPR000757">
    <property type="entry name" value="Beta-glucanase-like"/>
</dbReference>
<dbReference type="GO" id="GO:0005975">
    <property type="term" value="P:carbohydrate metabolic process"/>
    <property type="evidence" value="ECO:0007669"/>
    <property type="project" value="InterPro"/>
</dbReference>
<dbReference type="RefSeq" id="WP_158277843.1">
    <property type="nucleotide sequence ID" value="NZ_PVZG01000016.1"/>
</dbReference>
<evidence type="ECO:0000256" key="1">
    <source>
        <dbReference type="ARBA" id="ARBA00006865"/>
    </source>
</evidence>
<feature type="signal peptide" evidence="2">
    <location>
        <begin position="1"/>
        <end position="30"/>
    </location>
</feature>
<evidence type="ECO:0000256" key="2">
    <source>
        <dbReference type="SAM" id="SignalP"/>
    </source>
</evidence>
<dbReference type="GO" id="GO:0004553">
    <property type="term" value="F:hydrolase activity, hydrolyzing O-glycosyl compounds"/>
    <property type="evidence" value="ECO:0007669"/>
    <property type="project" value="InterPro"/>
</dbReference>
<dbReference type="CDD" id="cd08023">
    <property type="entry name" value="GH16_laminarinase_like"/>
    <property type="match status" value="1"/>
</dbReference>
<dbReference type="Gene3D" id="2.60.120.200">
    <property type="match status" value="1"/>
</dbReference>
<feature type="chain" id="PRO_5015442018" evidence="2">
    <location>
        <begin position="31"/>
        <end position="274"/>
    </location>
</feature>
<gene>
    <name evidence="4" type="ORF">CLV70_11676</name>
</gene>